<keyword evidence="9 10" id="KW-0012">Acyltransferase</keyword>
<feature type="chain" id="PRO_5023426208" description="Arginine biosynthesis bifunctional protein ArgJ beta chain" evidence="10">
    <location>
        <begin position="189"/>
        <end position="410"/>
    </location>
</feature>
<feature type="active site" description="Nucleophile" evidence="10">
    <location>
        <position position="189"/>
    </location>
</feature>
<dbReference type="GO" id="GO:0004042">
    <property type="term" value="F:L-glutamate N-acetyltransferase activity"/>
    <property type="evidence" value="ECO:0007669"/>
    <property type="project" value="UniProtKB-UniRule"/>
</dbReference>
<evidence type="ECO:0000256" key="7">
    <source>
        <dbReference type="ARBA" id="ARBA00022679"/>
    </source>
</evidence>
<dbReference type="InterPro" id="IPR002813">
    <property type="entry name" value="Arg_biosynth_ArgJ"/>
</dbReference>
<dbReference type="AlphaFoldDB" id="A0A523YRB0"/>
<evidence type="ECO:0000256" key="4">
    <source>
        <dbReference type="ARBA" id="ARBA00022490"/>
    </source>
</evidence>
<dbReference type="Proteomes" id="UP000316925">
    <property type="component" value="Unassembled WGS sequence"/>
</dbReference>
<dbReference type="SUPFAM" id="SSF56266">
    <property type="entry name" value="DmpA/ArgJ-like"/>
    <property type="match status" value="1"/>
</dbReference>
<evidence type="ECO:0000256" key="3">
    <source>
        <dbReference type="ARBA" id="ARBA00011475"/>
    </source>
</evidence>
<sequence length="410" mass="44471">MKEVEGGITAPQGFKAAGVHCGIKATQPDLALIYSEIPAMSFGMFTSNKVKAAPVHYSLRKIRRHQTQAIIINSGNANACTGEKGLKDAEKMARLATHQLGIKEDMVLVASTGRIGKPLPMSEIGAGIEQAVESLSFKGGHRAARAILTTDKITKEIAVETDIPARGKGKVVIGGMAKGAGMISPNLATMLCFITTDACITEDALEEATRSAVNKSFNQISVDGDMSTNDSLFVMANELSRNKRIKTWHKKKKMKLKDENFDRFCQALNLICESLAKLIVRDGEGATKFIEVRVKGAPFPKDARRIARTVANSMLVKTAIAGASPNWGRVMSAVGAAHAKVKPHRVDVYFDNFLVVKGGLGVDAAEEKLGEVLKQDEVKITIDLHQGKDKATFWGCDLTEKYVKINKRYV</sequence>
<dbReference type="CDD" id="cd02152">
    <property type="entry name" value="OAT"/>
    <property type="match status" value="1"/>
</dbReference>
<dbReference type="Gene3D" id="3.10.20.340">
    <property type="entry name" value="ArgJ beta chain, C-terminal domain"/>
    <property type="match status" value="1"/>
</dbReference>
<comment type="catalytic activity">
    <reaction evidence="10">
        <text>L-glutamate + acetyl-CoA = N-acetyl-L-glutamate + CoA + H(+)</text>
        <dbReference type="Rhea" id="RHEA:24292"/>
        <dbReference type="ChEBI" id="CHEBI:15378"/>
        <dbReference type="ChEBI" id="CHEBI:29985"/>
        <dbReference type="ChEBI" id="CHEBI:44337"/>
        <dbReference type="ChEBI" id="CHEBI:57287"/>
        <dbReference type="ChEBI" id="CHEBI:57288"/>
        <dbReference type="EC" id="2.3.1.1"/>
    </reaction>
</comment>
<dbReference type="EC" id="2.3.1.1" evidence="10"/>
<organism evidence="11 12">
    <name type="scientific">Aerophobetes bacterium</name>
    <dbReference type="NCBI Taxonomy" id="2030807"/>
    <lineage>
        <taxon>Bacteria</taxon>
        <taxon>Candidatus Aerophobota</taxon>
    </lineage>
</organism>
<comment type="catalytic activity">
    <reaction evidence="10">
        <text>N(2)-acetyl-L-ornithine + L-glutamate = N-acetyl-L-glutamate + L-ornithine</text>
        <dbReference type="Rhea" id="RHEA:15349"/>
        <dbReference type="ChEBI" id="CHEBI:29985"/>
        <dbReference type="ChEBI" id="CHEBI:44337"/>
        <dbReference type="ChEBI" id="CHEBI:46911"/>
        <dbReference type="ChEBI" id="CHEBI:57805"/>
        <dbReference type="EC" id="2.3.1.35"/>
    </reaction>
</comment>
<keyword evidence="4 10" id="KW-0963">Cytoplasm</keyword>
<comment type="caution">
    <text evidence="11">The sequence shown here is derived from an EMBL/GenBank/DDBJ whole genome shotgun (WGS) entry which is preliminary data.</text>
</comment>
<feature type="binding site" evidence="10">
    <location>
        <position position="189"/>
    </location>
    <ligand>
        <name>substrate</name>
    </ligand>
</feature>
<evidence type="ECO:0000313" key="11">
    <source>
        <dbReference type="EMBL" id="TET94043.1"/>
    </source>
</evidence>
<comment type="subcellular location">
    <subcellularLocation>
        <location evidence="1 10">Cytoplasm</location>
    </subcellularLocation>
</comment>
<evidence type="ECO:0000256" key="2">
    <source>
        <dbReference type="ARBA" id="ARBA00006774"/>
    </source>
</evidence>
<dbReference type="GO" id="GO:0005737">
    <property type="term" value="C:cytoplasm"/>
    <property type="evidence" value="ECO:0007669"/>
    <property type="project" value="UniProtKB-SubCell"/>
</dbReference>
<comment type="function">
    <text evidence="10">Catalyzes two activities which are involved in the cyclic version of arginine biosynthesis: the synthesis of N-acetylglutamate from glutamate and acetyl-CoA as the acetyl donor, and of ornithine by transacetylation between N(2)-acetylornithine and glutamate.</text>
</comment>
<feature type="binding site" evidence="10">
    <location>
        <position position="149"/>
    </location>
    <ligand>
        <name>substrate</name>
    </ligand>
</feature>
<dbReference type="FunFam" id="3.10.20.340:FF:000003">
    <property type="entry name" value="Arginine biosynthesis bifunctional protein ArgJ"/>
    <property type="match status" value="1"/>
</dbReference>
<evidence type="ECO:0000256" key="5">
    <source>
        <dbReference type="ARBA" id="ARBA00022571"/>
    </source>
</evidence>
<keyword evidence="8 10" id="KW-0068">Autocatalytic cleavage</keyword>
<dbReference type="PANTHER" id="PTHR23100:SF0">
    <property type="entry name" value="ARGININE BIOSYNTHESIS BIFUNCTIONAL PROTEIN ARGJ, MITOCHONDRIAL"/>
    <property type="match status" value="1"/>
</dbReference>
<feature type="binding site" evidence="10">
    <location>
        <position position="406"/>
    </location>
    <ligand>
        <name>substrate</name>
    </ligand>
</feature>
<dbReference type="GO" id="GO:0004358">
    <property type="term" value="F:L-glutamate N-acetyltransferase activity, acting on acetyl-L-ornithine as donor"/>
    <property type="evidence" value="ECO:0007669"/>
    <property type="project" value="UniProtKB-UniRule"/>
</dbReference>
<keyword evidence="7 10" id="KW-0808">Transferase</keyword>
<comment type="caution">
    <text evidence="10">Lacks conserved residue(s) required for the propagation of feature annotation.</text>
</comment>
<dbReference type="EMBL" id="SOIJ01000041">
    <property type="protein sequence ID" value="TET94043.1"/>
    <property type="molecule type" value="Genomic_DNA"/>
</dbReference>
<feature type="site" description="Involved in the stabilization of negative charge on the oxyanion by the formation of the oxyanion hole" evidence="10">
    <location>
        <position position="113"/>
    </location>
</feature>
<comment type="similarity">
    <text evidence="2 10">Belongs to the ArgJ family.</text>
</comment>
<dbReference type="NCBIfam" id="NF003802">
    <property type="entry name" value="PRK05388.1"/>
    <property type="match status" value="1"/>
</dbReference>
<keyword evidence="5 10" id="KW-0055">Arginine biosynthesis</keyword>
<dbReference type="EC" id="2.3.1.35" evidence="10"/>
<feature type="site" description="Cleavage; by autolysis" evidence="10">
    <location>
        <begin position="188"/>
        <end position="189"/>
    </location>
</feature>
<feature type="chain" id="PRO_5023426209" description="Arginine biosynthesis bifunctional protein ArgJ alpha chain" evidence="10">
    <location>
        <begin position="1"/>
        <end position="188"/>
    </location>
</feature>
<dbReference type="UniPathway" id="UPA00068">
    <property type="reaction ID" value="UER00106"/>
</dbReference>
<evidence type="ECO:0000256" key="1">
    <source>
        <dbReference type="ARBA" id="ARBA00004496"/>
    </source>
</evidence>
<evidence type="ECO:0000256" key="9">
    <source>
        <dbReference type="ARBA" id="ARBA00023315"/>
    </source>
</evidence>
<evidence type="ECO:0000256" key="8">
    <source>
        <dbReference type="ARBA" id="ARBA00022813"/>
    </source>
</evidence>
<comment type="pathway">
    <text evidence="10">Amino-acid biosynthesis; L-arginine biosynthesis; L-ornithine and N-acetyl-L-glutamate from L-glutamate and N(2)-acetyl-L-ornithine (cyclic): step 1/1.</text>
</comment>
<accession>A0A523YRB0</accession>
<comment type="subunit">
    <text evidence="3 10">Heterotetramer of two alpha and two beta chains.</text>
</comment>
<evidence type="ECO:0000313" key="12">
    <source>
        <dbReference type="Proteomes" id="UP000316925"/>
    </source>
</evidence>
<dbReference type="Gene3D" id="3.60.70.12">
    <property type="entry name" value="L-amino peptidase D-ALA esterase/amidase"/>
    <property type="match status" value="1"/>
</dbReference>
<gene>
    <name evidence="10 11" type="primary">argJ</name>
    <name evidence="11" type="ORF">E3J33_00810</name>
</gene>
<keyword evidence="10" id="KW-0511">Multifunctional enzyme</keyword>
<reference evidence="11 12" key="1">
    <citation type="submission" date="2019-03" db="EMBL/GenBank/DDBJ databases">
        <title>Metabolic potential of uncultured bacteria and archaea associated with petroleum seepage in deep-sea sediments.</title>
        <authorList>
            <person name="Dong X."/>
            <person name="Hubert C."/>
        </authorList>
    </citation>
    <scope>NUCLEOTIDE SEQUENCE [LARGE SCALE GENOMIC DNA]</scope>
    <source>
        <strain evidence="11">E29_bin28</strain>
    </source>
</reference>
<feature type="binding site" evidence="10">
    <location>
        <position position="178"/>
    </location>
    <ligand>
        <name>substrate</name>
    </ligand>
</feature>
<feature type="site" description="Involved in the stabilization of negative charge on the oxyanion by the formation of the oxyanion hole" evidence="10">
    <location>
        <position position="112"/>
    </location>
</feature>
<dbReference type="Pfam" id="PF01960">
    <property type="entry name" value="ArgJ"/>
    <property type="match status" value="1"/>
</dbReference>
<dbReference type="HAMAP" id="MF_01106">
    <property type="entry name" value="ArgJ"/>
    <property type="match status" value="1"/>
</dbReference>
<dbReference type="InterPro" id="IPR042195">
    <property type="entry name" value="ArgJ_beta_C"/>
</dbReference>
<evidence type="ECO:0000256" key="10">
    <source>
        <dbReference type="HAMAP-Rule" id="MF_01106"/>
    </source>
</evidence>
<comment type="pathway">
    <text evidence="10">Amino-acid biosynthesis; L-arginine biosynthesis; N(2)-acetyl-L-ornithine from L-glutamate: step 1/4.</text>
</comment>
<proteinExistence type="inferred from homology"/>
<protein>
    <recommendedName>
        <fullName evidence="10">Arginine biosynthesis bifunctional protein ArgJ</fullName>
    </recommendedName>
    <domain>
        <recommendedName>
            <fullName evidence="10">Glutamate N-acetyltransferase</fullName>
            <ecNumber evidence="10">2.3.1.35</ecNumber>
        </recommendedName>
        <alternativeName>
            <fullName evidence="10">Ornithine acetyltransferase</fullName>
            <shortName evidence="10">OATase</shortName>
        </alternativeName>
        <alternativeName>
            <fullName evidence="10">Ornithine transacetylase</fullName>
        </alternativeName>
    </domain>
    <domain>
        <recommendedName>
            <fullName evidence="10">Amino-acid acetyltransferase</fullName>
            <ecNumber evidence="10">2.3.1.1</ecNumber>
        </recommendedName>
        <alternativeName>
            <fullName evidence="10">N-acetylglutamate synthase</fullName>
            <shortName evidence="10">AGSase</shortName>
        </alternativeName>
    </domain>
    <component>
        <recommendedName>
            <fullName evidence="10">Arginine biosynthesis bifunctional protein ArgJ alpha chain</fullName>
        </recommendedName>
    </component>
    <component>
        <recommendedName>
            <fullName evidence="10">Arginine biosynthesis bifunctional protein ArgJ beta chain</fullName>
        </recommendedName>
    </component>
</protein>
<dbReference type="NCBIfam" id="TIGR00120">
    <property type="entry name" value="ArgJ"/>
    <property type="match status" value="1"/>
</dbReference>
<evidence type="ECO:0000256" key="6">
    <source>
        <dbReference type="ARBA" id="ARBA00022605"/>
    </source>
</evidence>
<dbReference type="GO" id="GO:0006526">
    <property type="term" value="P:L-arginine biosynthetic process"/>
    <property type="evidence" value="ECO:0007669"/>
    <property type="project" value="UniProtKB-UniRule"/>
</dbReference>
<dbReference type="FunFam" id="3.60.70.12:FF:000001">
    <property type="entry name" value="Arginine biosynthesis bifunctional protein ArgJ, chloroplastic"/>
    <property type="match status" value="1"/>
</dbReference>
<dbReference type="GO" id="GO:0006592">
    <property type="term" value="P:ornithine biosynthetic process"/>
    <property type="evidence" value="ECO:0007669"/>
    <property type="project" value="TreeGrafter"/>
</dbReference>
<name>A0A523YRB0_UNCAE</name>
<dbReference type="PANTHER" id="PTHR23100">
    <property type="entry name" value="ARGININE BIOSYNTHESIS BIFUNCTIONAL PROTEIN ARGJ"/>
    <property type="match status" value="1"/>
</dbReference>
<dbReference type="InterPro" id="IPR016117">
    <property type="entry name" value="ArgJ-like_dom_sf"/>
</dbReference>
<keyword evidence="6 10" id="KW-0028">Amino-acid biosynthesis</keyword>
<feature type="binding site" evidence="10">
    <location>
        <position position="284"/>
    </location>
    <ligand>
        <name>substrate</name>
    </ligand>
</feature>